<keyword evidence="6" id="KW-1185">Reference proteome</keyword>
<evidence type="ECO:0000256" key="1">
    <source>
        <dbReference type="ARBA" id="ARBA00022723"/>
    </source>
</evidence>
<dbReference type="GeneID" id="36595382"/>
<dbReference type="GO" id="GO:0006351">
    <property type="term" value="P:DNA-templated transcription"/>
    <property type="evidence" value="ECO:0007669"/>
    <property type="project" value="InterPro"/>
</dbReference>
<dbReference type="InterPro" id="IPR036864">
    <property type="entry name" value="Zn2-C6_fun-type_DNA-bd_sf"/>
</dbReference>
<dbReference type="Gene3D" id="4.10.240.10">
    <property type="entry name" value="Zn(2)-C6 fungal-type DNA-binding domain"/>
    <property type="match status" value="1"/>
</dbReference>
<gene>
    <name evidence="5" type="ORF">K444DRAFT_667505</name>
</gene>
<dbReference type="EMBL" id="KZ613865">
    <property type="protein sequence ID" value="PMD54440.1"/>
    <property type="molecule type" value="Genomic_DNA"/>
</dbReference>
<sequence>MSYNTMNPDLEQLPPSSRLAEPPRKLKERRSAADERKRAARACDQCRRVKEKCEGGVPCRRCLHFRRACEFMTTASQTGELHSNSGGLSSASSGILAELRDRARYMERILKYEIKEVALDTESLRLRAEAIPCEGSDGDNTNPSSEELAIKDETCTISPVEGDTATHYSGEFSYWNFSMRIKRQLEERVYSPRESAQNTSHISDYVRAGQLQPSPDNLSAAISCCPPRPISDFLVRIFFEFAETHHFYVERRWLLEKLDLIYDKPAALAIKDASTMSIILSVFAIGIQYAYLDSPSQHERFYTSVEYSEDEIGSIFYQQAVRLLPEIIETSTLESVQACLLLGVYSLPIDASGLGYIYVNLALRLGMQNGMHRKYTGSALSDGMIETRNRVWWSAYVWERKICIFHGRPLSIHRSDIDADFPKDQADIRKGDFPSNVSHLRASIYMTHKLEDYLNQINLSRNCPKQEIANISARLITIKTGLQNWWSGLPISQESPDNPYREAHHRSTAHLRLEYCLIRMFVGRPFLLSRPNPGSNNNPQSGFSDSQSPASGNNHKQSSTRQQLVEDCVQAAKEALEICRSLRDGGYGLARGS</sequence>
<feature type="compositionally biased region" description="Polar residues" evidence="3">
    <location>
        <begin position="545"/>
        <end position="563"/>
    </location>
</feature>
<dbReference type="InParanoid" id="A0A2J6SUJ3"/>
<dbReference type="Proteomes" id="UP000235371">
    <property type="component" value="Unassembled WGS sequence"/>
</dbReference>
<dbReference type="InterPro" id="IPR001138">
    <property type="entry name" value="Zn2Cys6_DnaBD"/>
</dbReference>
<evidence type="ECO:0000259" key="4">
    <source>
        <dbReference type="PROSITE" id="PS50048"/>
    </source>
</evidence>
<evidence type="ECO:0000256" key="2">
    <source>
        <dbReference type="ARBA" id="ARBA00023242"/>
    </source>
</evidence>
<proteinExistence type="predicted"/>
<feature type="compositionally biased region" description="Basic and acidic residues" evidence="3">
    <location>
        <begin position="21"/>
        <end position="34"/>
    </location>
</feature>
<dbReference type="CDD" id="cd00067">
    <property type="entry name" value="GAL4"/>
    <property type="match status" value="1"/>
</dbReference>
<dbReference type="InterPro" id="IPR050987">
    <property type="entry name" value="AtrR-like"/>
</dbReference>
<evidence type="ECO:0000313" key="6">
    <source>
        <dbReference type="Proteomes" id="UP000235371"/>
    </source>
</evidence>
<evidence type="ECO:0000256" key="3">
    <source>
        <dbReference type="SAM" id="MobiDB-lite"/>
    </source>
</evidence>
<dbReference type="Pfam" id="PF04082">
    <property type="entry name" value="Fungal_trans"/>
    <property type="match status" value="1"/>
</dbReference>
<dbReference type="AlphaFoldDB" id="A0A2J6SUJ3"/>
<dbReference type="CDD" id="cd12148">
    <property type="entry name" value="fungal_TF_MHR"/>
    <property type="match status" value="1"/>
</dbReference>
<dbReference type="InterPro" id="IPR007219">
    <property type="entry name" value="XnlR_reg_dom"/>
</dbReference>
<dbReference type="OrthoDB" id="3266505at2759"/>
<dbReference type="PROSITE" id="PS00463">
    <property type="entry name" value="ZN2_CY6_FUNGAL_1"/>
    <property type="match status" value="1"/>
</dbReference>
<dbReference type="GO" id="GO:0008270">
    <property type="term" value="F:zinc ion binding"/>
    <property type="evidence" value="ECO:0007669"/>
    <property type="project" value="InterPro"/>
</dbReference>
<organism evidence="5 6">
    <name type="scientific">Hyaloscypha bicolor E</name>
    <dbReference type="NCBI Taxonomy" id="1095630"/>
    <lineage>
        <taxon>Eukaryota</taxon>
        <taxon>Fungi</taxon>
        <taxon>Dikarya</taxon>
        <taxon>Ascomycota</taxon>
        <taxon>Pezizomycotina</taxon>
        <taxon>Leotiomycetes</taxon>
        <taxon>Helotiales</taxon>
        <taxon>Hyaloscyphaceae</taxon>
        <taxon>Hyaloscypha</taxon>
        <taxon>Hyaloscypha bicolor</taxon>
    </lineage>
</organism>
<name>A0A2J6SUJ3_9HELO</name>
<dbReference type="PANTHER" id="PTHR46910">
    <property type="entry name" value="TRANSCRIPTION FACTOR PDR1"/>
    <property type="match status" value="1"/>
</dbReference>
<keyword evidence="2" id="KW-0539">Nucleus</keyword>
<protein>
    <recommendedName>
        <fullName evidence="4">Zn(2)-C6 fungal-type domain-containing protein</fullName>
    </recommendedName>
</protein>
<keyword evidence="1" id="KW-0479">Metal-binding</keyword>
<feature type="compositionally biased region" description="Low complexity" evidence="3">
    <location>
        <begin position="531"/>
        <end position="544"/>
    </location>
</feature>
<dbReference type="SMART" id="SM00066">
    <property type="entry name" value="GAL4"/>
    <property type="match status" value="1"/>
</dbReference>
<dbReference type="SUPFAM" id="SSF57701">
    <property type="entry name" value="Zn2/Cys6 DNA-binding domain"/>
    <property type="match status" value="1"/>
</dbReference>
<dbReference type="RefSeq" id="XP_024731344.1">
    <property type="nucleotide sequence ID" value="XM_024887306.1"/>
</dbReference>
<feature type="domain" description="Zn(2)-C6 fungal-type" evidence="4">
    <location>
        <begin position="42"/>
        <end position="71"/>
    </location>
</feature>
<reference evidence="5 6" key="1">
    <citation type="submission" date="2016-04" db="EMBL/GenBank/DDBJ databases">
        <title>A degradative enzymes factory behind the ericoid mycorrhizal symbiosis.</title>
        <authorList>
            <consortium name="DOE Joint Genome Institute"/>
            <person name="Martino E."/>
            <person name="Morin E."/>
            <person name="Grelet G."/>
            <person name="Kuo A."/>
            <person name="Kohler A."/>
            <person name="Daghino S."/>
            <person name="Barry K."/>
            <person name="Choi C."/>
            <person name="Cichocki N."/>
            <person name="Clum A."/>
            <person name="Copeland A."/>
            <person name="Hainaut M."/>
            <person name="Haridas S."/>
            <person name="Labutti K."/>
            <person name="Lindquist E."/>
            <person name="Lipzen A."/>
            <person name="Khouja H.-R."/>
            <person name="Murat C."/>
            <person name="Ohm R."/>
            <person name="Olson A."/>
            <person name="Spatafora J."/>
            <person name="Veneault-Fourrey C."/>
            <person name="Henrissat B."/>
            <person name="Grigoriev I."/>
            <person name="Martin F."/>
            <person name="Perotto S."/>
        </authorList>
    </citation>
    <scope>NUCLEOTIDE SEQUENCE [LARGE SCALE GENOMIC DNA]</scope>
    <source>
        <strain evidence="5 6">E</strain>
    </source>
</reference>
<evidence type="ECO:0000313" key="5">
    <source>
        <dbReference type="EMBL" id="PMD54440.1"/>
    </source>
</evidence>
<dbReference type="Pfam" id="PF00172">
    <property type="entry name" value="Zn_clus"/>
    <property type="match status" value="1"/>
</dbReference>
<dbReference type="SMART" id="SM00906">
    <property type="entry name" value="Fungal_trans"/>
    <property type="match status" value="1"/>
</dbReference>
<dbReference type="PANTHER" id="PTHR46910:SF23">
    <property type="entry name" value="THIAMINE REPRESSIBLE GENES REGULATORY PROTEIN THI1"/>
    <property type="match status" value="1"/>
</dbReference>
<dbReference type="GO" id="GO:0000981">
    <property type="term" value="F:DNA-binding transcription factor activity, RNA polymerase II-specific"/>
    <property type="evidence" value="ECO:0007669"/>
    <property type="project" value="InterPro"/>
</dbReference>
<dbReference type="PROSITE" id="PS50048">
    <property type="entry name" value="ZN2_CY6_FUNGAL_2"/>
    <property type="match status" value="1"/>
</dbReference>
<feature type="non-terminal residue" evidence="5">
    <location>
        <position position="593"/>
    </location>
</feature>
<feature type="region of interest" description="Disordered" evidence="3">
    <location>
        <begin position="1"/>
        <end position="34"/>
    </location>
</feature>
<dbReference type="GO" id="GO:0003677">
    <property type="term" value="F:DNA binding"/>
    <property type="evidence" value="ECO:0007669"/>
    <property type="project" value="InterPro"/>
</dbReference>
<accession>A0A2J6SUJ3</accession>
<feature type="region of interest" description="Disordered" evidence="3">
    <location>
        <begin position="531"/>
        <end position="565"/>
    </location>
</feature>